<dbReference type="InterPro" id="IPR036607">
    <property type="entry name" value="PRKCSH"/>
</dbReference>
<dbReference type="AlphaFoldDB" id="F8NP25"/>
<dbReference type="OrthoDB" id="28322at2759"/>
<name>F8NP25_SERL9</name>
<keyword evidence="5" id="KW-0175">Coiled coil</keyword>
<evidence type="ECO:0000256" key="6">
    <source>
        <dbReference type="SAM" id="SignalP"/>
    </source>
</evidence>
<feature type="signal peptide" evidence="6">
    <location>
        <begin position="1"/>
        <end position="15"/>
    </location>
</feature>
<dbReference type="Proteomes" id="UP000008064">
    <property type="component" value="Unassembled WGS sequence"/>
</dbReference>
<dbReference type="PROSITE" id="PS51914">
    <property type="entry name" value="MRH"/>
    <property type="match status" value="1"/>
</dbReference>
<dbReference type="Pfam" id="PF13015">
    <property type="entry name" value="PRKCSH_1"/>
    <property type="match status" value="1"/>
</dbReference>
<dbReference type="PANTHER" id="PTHR12630:SF1">
    <property type="entry name" value="GLUCOSIDASE 2 SUBUNIT BETA"/>
    <property type="match status" value="1"/>
</dbReference>
<evidence type="ECO:0000256" key="2">
    <source>
        <dbReference type="ARBA" id="ARBA00022729"/>
    </source>
</evidence>
<dbReference type="InterPro" id="IPR028146">
    <property type="entry name" value="PRKCSH_N"/>
</dbReference>
<dbReference type="GO" id="GO:0017177">
    <property type="term" value="C:glucosidase II complex"/>
    <property type="evidence" value="ECO:0007669"/>
    <property type="project" value="TreeGrafter"/>
</dbReference>
<dbReference type="InterPro" id="IPR039794">
    <property type="entry name" value="Gtb1-like"/>
</dbReference>
<dbReference type="RefSeq" id="XP_007315201.1">
    <property type="nucleotide sequence ID" value="XM_007315139.1"/>
</dbReference>
<dbReference type="Pfam" id="PF12999">
    <property type="entry name" value="PRKCSH-like"/>
    <property type="match status" value="1"/>
</dbReference>
<evidence type="ECO:0000256" key="5">
    <source>
        <dbReference type="SAM" id="Coils"/>
    </source>
</evidence>
<accession>F8NP25</accession>
<dbReference type="HOGENOM" id="CLU_016834_2_0_1"/>
<feature type="chain" id="PRO_5012316599" description="Glucosidase 2 subunit beta" evidence="6">
    <location>
        <begin position="16"/>
        <end position="543"/>
    </location>
</feature>
<feature type="domain" description="MRH" evidence="7">
    <location>
        <begin position="424"/>
        <end position="530"/>
    </location>
</feature>
<dbReference type="InterPro" id="IPR044865">
    <property type="entry name" value="MRH_dom"/>
</dbReference>
<dbReference type="GeneID" id="18816273"/>
<dbReference type="Gene3D" id="2.70.130.10">
    <property type="entry name" value="Mannose-6-phosphate receptor binding domain"/>
    <property type="match status" value="1"/>
</dbReference>
<dbReference type="SUPFAM" id="SSF50911">
    <property type="entry name" value="Mannose 6-phosphate receptor domain"/>
    <property type="match status" value="1"/>
</dbReference>
<evidence type="ECO:0000256" key="3">
    <source>
        <dbReference type="ARBA" id="ARBA00022824"/>
    </source>
</evidence>
<keyword evidence="2 6" id="KW-0732">Signal</keyword>
<dbReference type="InterPro" id="IPR009011">
    <property type="entry name" value="Man6P_isomerase_rcpt-bd_dom_sf"/>
</dbReference>
<dbReference type="GO" id="GO:0006491">
    <property type="term" value="P:N-glycan processing"/>
    <property type="evidence" value="ECO:0007669"/>
    <property type="project" value="TreeGrafter"/>
</dbReference>
<evidence type="ECO:0000313" key="8">
    <source>
        <dbReference type="EMBL" id="EGO27110.1"/>
    </source>
</evidence>
<evidence type="ECO:0000256" key="1">
    <source>
        <dbReference type="ARBA" id="ARBA00022387"/>
    </source>
</evidence>
<reference evidence="9" key="1">
    <citation type="journal article" date="2011" name="Science">
        <title>The plant cell wall-decomposing machinery underlies the functional diversity of forest fungi.</title>
        <authorList>
            <person name="Eastwood D.C."/>
            <person name="Floudas D."/>
            <person name="Binder M."/>
            <person name="Majcherczyk A."/>
            <person name="Schneider P."/>
            <person name="Aerts A."/>
            <person name="Asiegbu F.O."/>
            <person name="Baker S.E."/>
            <person name="Barry K."/>
            <person name="Bendiksby M."/>
            <person name="Blumentritt M."/>
            <person name="Coutinho P.M."/>
            <person name="Cullen D."/>
            <person name="de Vries R.P."/>
            <person name="Gathman A."/>
            <person name="Goodell B."/>
            <person name="Henrissat B."/>
            <person name="Ihrmark K."/>
            <person name="Kauserud H."/>
            <person name="Kohler A."/>
            <person name="LaButti K."/>
            <person name="Lapidus A."/>
            <person name="Lavin J.L."/>
            <person name="Lee Y.-H."/>
            <person name="Lindquist E."/>
            <person name="Lilly W."/>
            <person name="Lucas S."/>
            <person name="Morin E."/>
            <person name="Murat C."/>
            <person name="Oguiza J.A."/>
            <person name="Park J."/>
            <person name="Pisabarro A.G."/>
            <person name="Riley R."/>
            <person name="Rosling A."/>
            <person name="Salamov A."/>
            <person name="Schmidt O."/>
            <person name="Schmutz J."/>
            <person name="Skrede I."/>
            <person name="Stenlid J."/>
            <person name="Wiebenga A."/>
            <person name="Xie X."/>
            <person name="Kuees U."/>
            <person name="Hibbett D.S."/>
            <person name="Hoffmeister D."/>
            <person name="Hoegberg N."/>
            <person name="Martin F."/>
            <person name="Grigoriev I.V."/>
            <person name="Watkinson S.C."/>
        </authorList>
    </citation>
    <scope>NUCLEOTIDE SEQUENCE [LARGE SCALE GENOMIC DNA]</scope>
    <source>
        <strain evidence="9">S7.9</strain>
    </source>
</reference>
<keyword evidence="4" id="KW-1015">Disulfide bond</keyword>
<dbReference type="EMBL" id="GL945431">
    <property type="protein sequence ID" value="EGO27110.1"/>
    <property type="molecule type" value="Genomic_DNA"/>
</dbReference>
<gene>
    <name evidence="8" type="ORF">SERLADRAFT_446333</name>
</gene>
<keyword evidence="3" id="KW-0256">Endoplasmic reticulum</keyword>
<evidence type="ECO:0000313" key="9">
    <source>
        <dbReference type="Proteomes" id="UP000008064"/>
    </source>
</evidence>
<sequence>MVLWLLFVIPLPVLAALDKTHGVSPALVSKYAPVTSGSSPTWQCLDGSKEIAWSAVNDDYCDCPDGSDEPGTSACPNSVFYCRNEGHIGATIRSSRVNDGICEPECCDGSDELLGVCENHCRETGDAYRQQQDAERKLHKTGSKIRSTYIAFAHKEKKRMEALIALKEQEITAREKEVARLRDIAERAESISAVELEHKKESQLYQSLTTHHTALKSLQAEHKRHLEREKALGEILDSLRTGYNPNYQDMAVLEAVRGWETLAGLPHINDVAKDGGEEGANDGSQTKEDEQLEEGMWNAEQIEKEMKGLLSTDHISLLLEYEKHINAPGVQSVLFDVPSYLPEALVPQYEGIRDTVTGFLQYLGIVHGTADASAESNQARKNLDDAEHSLRLTREEEKNARLDLSDLFDPDGFGPQGEWKKLDGLCLSKDTGDYTYEVCLFDEARQKPNKGGSTFSLGKFTAWNSGAAQPGELEYYTRQRYTQGAKCWNGPQRSVELVLTCGLENALLTVAELEKCEYQITGTTPALCLPPHEDGQPGGREEL</sequence>
<protein>
    <recommendedName>
        <fullName evidence="1">Glucosidase 2 subunit beta</fullName>
    </recommendedName>
</protein>
<feature type="coiled-coil region" evidence="5">
    <location>
        <begin position="150"/>
        <end position="177"/>
    </location>
</feature>
<dbReference type="KEGG" id="sla:SERLADRAFT_446333"/>
<evidence type="ECO:0000256" key="4">
    <source>
        <dbReference type="ARBA" id="ARBA00023157"/>
    </source>
</evidence>
<organism evidence="9">
    <name type="scientific">Serpula lacrymans var. lacrymans (strain S7.9)</name>
    <name type="common">Dry rot fungus</name>
    <dbReference type="NCBI Taxonomy" id="578457"/>
    <lineage>
        <taxon>Eukaryota</taxon>
        <taxon>Fungi</taxon>
        <taxon>Dikarya</taxon>
        <taxon>Basidiomycota</taxon>
        <taxon>Agaricomycotina</taxon>
        <taxon>Agaricomycetes</taxon>
        <taxon>Agaricomycetidae</taxon>
        <taxon>Boletales</taxon>
        <taxon>Coniophorineae</taxon>
        <taxon>Serpulaceae</taxon>
        <taxon>Serpula</taxon>
    </lineage>
</organism>
<dbReference type="PANTHER" id="PTHR12630">
    <property type="entry name" value="N-LINKED OLIGOSACCHARIDE PROCESSING"/>
    <property type="match status" value="1"/>
</dbReference>
<evidence type="ECO:0000259" key="7">
    <source>
        <dbReference type="PROSITE" id="PS51914"/>
    </source>
</evidence>
<proteinExistence type="predicted"/>